<keyword evidence="3" id="KW-1185">Reference proteome</keyword>
<keyword evidence="1" id="KW-0812">Transmembrane</keyword>
<name>A0A4R7VHG1_9PSEU</name>
<evidence type="ECO:0000256" key="1">
    <source>
        <dbReference type="SAM" id="Phobius"/>
    </source>
</evidence>
<dbReference type="AlphaFoldDB" id="A0A4R7VHG1"/>
<sequence length="329" mass="34310">MTVRIGYRRETDTGDRPRVLRHHFSVAVVTWAVGAGLFLCLAATAAAAALSTPDDGVPRGVTADQQARTELAANQVRRAIDGGTADLAAVAAGIEALPAAGTPARLLSRLVSTRSRYRGAAYLSPTGEVRARAGAPVDTAVDITPAPAVLVRAPHVSVSVPVGGTRAGVLVAELAQDTLTAPLSGGTHLFDAGGRDLDTGSMTATAVPLPAARPGSALRDVGGRPAVVTWAPVEGQPGLTVVTDRPEPPHGEERHELLLFGVLVATLAVVVFGWLHVLVIAPLAALAKAEARLARGETGEPVIVRRFDHLGLIARDLERLRRDLPRRDR</sequence>
<evidence type="ECO:0000313" key="3">
    <source>
        <dbReference type="Proteomes" id="UP000294927"/>
    </source>
</evidence>
<dbReference type="RefSeq" id="WP_133904829.1">
    <property type="nucleotide sequence ID" value="NZ_SOCP01000008.1"/>
</dbReference>
<gene>
    <name evidence="2" type="ORF">CLV71_108144</name>
</gene>
<keyword evidence="1" id="KW-1133">Transmembrane helix</keyword>
<organism evidence="2 3">
    <name type="scientific">Actinophytocola oryzae</name>
    <dbReference type="NCBI Taxonomy" id="502181"/>
    <lineage>
        <taxon>Bacteria</taxon>
        <taxon>Bacillati</taxon>
        <taxon>Actinomycetota</taxon>
        <taxon>Actinomycetes</taxon>
        <taxon>Pseudonocardiales</taxon>
        <taxon>Pseudonocardiaceae</taxon>
    </lineage>
</organism>
<accession>A0A4R7VHG1</accession>
<proteinExistence type="predicted"/>
<keyword evidence="1" id="KW-0472">Membrane</keyword>
<evidence type="ECO:0000313" key="2">
    <source>
        <dbReference type="EMBL" id="TDV48784.1"/>
    </source>
</evidence>
<protein>
    <recommendedName>
        <fullName evidence="4">HAMP domain-containing protein</fullName>
    </recommendedName>
</protein>
<dbReference type="Gene3D" id="6.10.340.10">
    <property type="match status" value="1"/>
</dbReference>
<comment type="caution">
    <text evidence="2">The sequence shown here is derived from an EMBL/GenBank/DDBJ whole genome shotgun (WGS) entry which is preliminary data.</text>
</comment>
<evidence type="ECO:0008006" key="4">
    <source>
        <dbReference type="Google" id="ProtNLM"/>
    </source>
</evidence>
<reference evidence="2 3" key="1">
    <citation type="submission" date="2019-03" db="EMBL/GenBank/DDBJ databases">
        <title>Genomic Encyclopedia of Archaeal and Bacterial Type Strains, Phase II (KMG-II): from individual species to whole genera.</title>
        <authorList>
            <person name="Goeker M."/>
        </authorList>
    </citation>
    <scope>NUCLEOTIDE SEQUENCE [LARGE SCALE GENOMIC DNA]</scope>
    <source>
        <strain evidence="2 3">DSM 45499</strain>
    </source>
</reference>
<dbReference type="OrthoDB" id="3699304at2"/>
<feature type="transmembrane region" description="Helical" evidence="1">
    <location>
        <begin position="257"/>
        <end position="286"/>
    </location>
</feature>
<dbReference type="Proteomes" id="UP000294927">
    <property type="component" value="Unassembled WGS sequence"/>
</dbReference>
<dbReference type="EMBL" id="SOCP01000008">
    <property type="protein sequence ID" value="TDV48784.1"/>
    <property type="molecule type" value="Genomic_DNA"/>
</dbReference>
<feature type="transmembrane region" description="Helical" evidence="1">
    <location>
        <begin position="26"/>
        <end position="50"/>
    </location>
</feature>